<dbReference type="InterPro" id="IPR011990">
    <property type="entry name" value="TPR-like_helical_dom_sf"/>
</dbReference>
<comment type="caution">
    <text evidence="8">The sequence shown here is derived from an EMBL/GenBank/DDBJ whole genome shotgun (WGS) entry which is preliminary data.</text>
</comment>
<comment type="similarity">
    <text evidence="2">Belongs to the SusD family.</text>
</comment>
<proteinExistence type="inferred from homology"/>
<dbReference type="InterPro" id="IPR012944">
    <property type="entry name" value="SusD_RagB_dom"/>
</dbReference>
<reference evidence="8 9" key="1">
    <citation type="submission" date="2024-04" db="EMBL/GenBank/DDBJ databases">
        <title>New Clade of Flavobacterium.</title>
        <authorList>
            <person name="Matos L."/>
            <person name="Proenca D.N."/>
            <person name="Fransisco R.M."/>
            <person name="Chung A.P."/>
            <person name="Maccario L."/>
            <person name="Sorensen S.J."/>
            <person name="Morais P.V."/>
        </authorList>
    </citation>
    <scope>NUCLEOTIDE SEQUENCE [LARGE SCALE GENOMIC DNA]</scope>
    <source>
        <strain evidence="8 9">FBOR7N2.3</strain>
    </source>
</reference>
<keyword evidence="4" id="KW-0472">Membrane</keyword>
<organism evidence="8 9">
    <name type="scientific">Flavobacterium magnesitis</name>
    <dbReference type="NCBI Taxonomy" id="3138077"/>
    <lineage>
        <taxon>Bacteria</taxon>
        <taxon>Pseudomonadati</taxon>
        <taxon>Bacteroidota</taxon>
        <taxon>Flavobacteriia</taxon>
        <taxon>Flavobacteriales</taxon>
        <taxon>Flavobacteriaceae</taxon>
        <taxon>Flavobacterium</taxon>
    </lineage>
</organism>
<dbReference type="SUPFAM" id="SSF48452">
    <property type="entry name" value="TPR-like"/>
    <property type="match status" value="1"/>
</dbReference>
<feature type="domain" description="RagB/SusD" evidence="7">
    <location>
        <begin position="374"/>
        <end position="452"/>
    </location>
</feature>
<feature type="chain" id="PRO_5045375813" evidence="6">
    <location>
        <begin position="27"/>
        <end position="496"/>
    </location>
</feature>
<protein>
    <submittedName>
        <fullName evidence="8">RagB/SusD family nutrient uptake outer membrane protein</fullName>
    </submittedName>
</protein>
<dbReference type="RefSeq" id="WP_373389918.1">
    <property type="nucleotide sequence ID" value="NZ_JBCFQJ010000001.1"/>
</dbReference>
<sequence length="496" mass="56140">MKKIEKYPYKRIINYMFLILILSNLASCTDLDQEFDKQELFTDSHATAVINSGSTQGLKALDGAILAYFRDGESSEDEFGIKAVDLGMDLRSNDMDMSRNTWFGFYNNYDNVILTSNDNEFIWKFFYKIINNSNAIINLVPPTAPEESLVFKYKSHAYRAIAYFYLLRIYQHTTSDDSTLAIPIDKGDFVGQPKSSINEVKKLILDDLNVAYEGLESYQRASKEEVDANVVAAFLARYHLTYKNWGEAEKYSDIAMQVGSISDDVLHGFDDISLSEVLWGADVTPATSETYASFFAHSSPINDGYNGWDHIKTINSNLYDFIPSTDKRKKWFADQLYPANTVIIPGTWAHYAAIPKYTSLKFIAEPGPGEFIGDYIYLRNTEFYLTKAEALARQNKNTEAQQVLFDLNTIRDDSYVKSSKTGQALIDEILMYRRVELWGDGVASFDMARNGIGLNRKDGRLNPVMPGADLVIPALDTRMIYAIPLSEIDANPNINN</sequence>
<comment type="subcellular location">
    <subcellularLocation>
        <location evidence="1">Cell outer membrane</location>
    </subcellularLocation>
</comment>
<keyword evidence="9" id="KW-1185">Reference proteome</keyword>
<keyword evidence="3 6" id="KW-0732">Signal</keyword>
<evidence type="ECO:0000313" key="8">
    <source>
        <dbReference type="EMBL" id="MFA9192841.1"/>
    </source>
</evidence>
<dbReference type="EMBL" id="JBCFQK010000001">
    <property type="protein sequence ID" value="MFA9192841.1"/>
    <property type="molecule type" value="Genomic_DNA"/>
</dbReference>
<name>A0ABV4TIN7_9FLAO</name>
<dbReference type="Proteomes" id="UP001574170">
    <property type="component" value="Unassembled WGS sequence"/>
</dbReference>
<evidence type="ECO:0000256" key="6">
    <source>
        <dbReference type="SAM" id="SignalP"/>
    </source>
</evidence>
<evidence type="ECO:0000256" key="1">
    <source>
        <dbReference type="ARBA" id="ARBA00004442"/>
    </source>
</evidence>
<gene>
    <name evidence="8" type="ORF">AAGV33_00375</name>
</gene>
<keyword evidence="5" id="KW-0998">Cell outer membrane</keyword>
<evidence type="ECO:0000256" key="3">
    <source>
        <dbReference type="ARBA" id="ARBA00022729"/>
    </source>
</evidence>
<dbReference type="Pfam" id="PF07980">
    <property type="entry name" value="SusD_RagB"/>
    <property type="match status" value="1"/>
</dbReference>
<evidence type="ECO:0000313" key="9">
    <source>
        <dbReference type="Proteomes" id="UP001574170"/>
    </source>
</evidence>
<evidence type="ECO:0000259" key="7">
    <source>
        <dbReference type="Pfam" id="PF07980"/>
    </source>
</evidence>
<evidence type="ECO:0000256" key="5">
    <source>
        <dbReference type="ARBA" id="ARBA00023237"/>
    </source>
</evidence>
<evidence type="ECO:0000256" key="4">
    <source>
        <dbReference type="ARBA" id="ARBA00023136"/>
    </source>
</evidence>
<dbReference type="Gene3D" id="1.25.40.390">
    <property type="match status" value="1"/>
</dbReference>
<accession>A0ABV4TIN7</accession>
<evidence type="ECO:0000256" key="2">
    <source>
        <dbReference type="ARBA" id="ARBA00006275"/>
    </source>
</evidence>
<feature type="signal peptide" evidence="6">
    <location>
        <begin position="1"/>
        <end position="26"/>
    </location>
</feature>